<dbReference type="PANTHER" id="PTHR24414">
    <property type="entry name" value="F-BOX/KELCH-REPEAT PROTEIN SKIP4"/>
    <property type="match status" value="1"/>
</dbReference>
<feature type="region of interest" description="Disordered" evidence="1">
    <location>
        <begin position="1"/>
        <end position="59"/>
    </location>
</feature>
<dbReference type="Gene3D" id="2.120.10.80">
    <property type="entry name" value="Kelch-type beta propeller"/>
    <property type="match status" value="1"/>
</dbReference>
<dbReference type="PANTHER" id="PTHR24414:SF199">
    <property type="entry name" value="F-BOX_KELCH-REPEAT PROTEIN SKIP6-LIKE"/>
    <property type="match status" value="1"/>
</dbReference>
<proteinExistence type="predicted"/>
<reference evidence="4" key="1">
    <citation type="journal article" date="2020" name="Nat. Commun.">
        <title>Genome assembly of wild tea tree DASZ reveals pedigree and selection history of tea varieties.</title>
        <authorList>
            <person name="Zhang W."/>
            <person name="Zhang Y."/>
            <person name="Qiu H."/>
            <person name="Guo Y."/>
            <person name="Wan H."/>
            <person name="Zhang X."/>
            <person name="Scossa F."/>
            <person name="Alseekh S."/>
            <person name="Zhang Q."/>
            <person name="Wang P."/>
            <person name="Xu L."/>
            <person name="Schmidt M.H."/>
            <person name="Jia X."/>
            <person name="Li D."/>
            <person name="Zhu A."/>
            <person name="Guo F."/>
            <person name="Chen W."/>
            <person name="Ni D."/>
            <person name="Usadel B."/>
            <person name="Fernie A.R."/>
            <person name="Wen W."/>
        </authorList>
    </citation>
    <scope>NUCLEOTIDE SEQUENCE [LARGE SCALE GENOMIC DNA]</scope>
    <source>
        <strain evidence="4">cv. G240</strain>
    </source>
</reference>
<protein>
    <recommendedName>
        <fullName evidence="2">FKB95-like N-terminal Kelch domain-containing protein</fullName>
    </recommendedName>
</protein>
<dbReference type="Proteomes" id="UP000593564">
    <property type="component" value="Unassembled WGS sequence"/>
</dbReference>
<accession>A0A7J7I8H7</accession>
<evidence type="ECO:0000313" key="4">
    <source>
        <dbReference type="Proteomes" id="UP000593564"/>
    </source>
</evidence>
<dbReference type="InterPro" id="IPR050354">
    <property type="entry name" value="F-box/kelch-repeat_ARATH"/>
</dbReference>
<name>A0A7J7I8H7_CAMSI</name>
<evidence type="ECO:0000256" key="1">
    <source>
        <dbReference type="SAM" id="MobiDB-lite"/>
    </source>
</evidence>
<dbReference type="InterPro" id="IPR015915">
    <property type="entry name" value="Kelch-typ_b-propeller"/>
</dbReference>
<evidence type="ECO:0000313" key="3">
    <source>
        <dbReference type="EMBL" id="KAF5961310.1"/>
    </source>
</evidence>
<sequence length="410" mass="46511">MPSTHFRNPKEMRSLWRQRRRTIGRKKQSEGKMATIVGGRRMGKRSYESSSSSSDLQEGPEKSLCLFMSGWGCPQLEGPMLYSVDLDGKSYKRRKLCRRCCREILGEPGPEPELDLDERLRLRRSSGGFRELTPLISTSSWPPGGSMVVALGSAVYVLGGCISNTATDIGWLLSPEVSYFETNDMLNCRDKGAAVAVEGKIYVFGGNELDNAREPWAEVFDPIKNKWKPLCRPPKSLRNSNYTALNAVAYGEENKKILIGCMFVYDVNSNTWEILPAKDEGLAFVRRSYNNLVGVGNSLYWTRFGMIHVFNMKTRRYYVSKIEGIGNQICKGYDPPPERLLHLGGKEFCLLTLDEIEGRRKRTKIRCYKFKVSKQGTKKDPGSFMASLVCRDSYIVDWPLDFRNDHGLVL</sequence>
<reference evidence="3 4" key="2">
    <citation type="submission" date="2020-07" db="EMBL/GenBank/DDBJ databases">
        <title>Genome assembly of wild tea tree DASZ reveals pedigree and selection history of tea varieties.</title>
        <authorList>
            <person name="Zhang W."/>
        </authorList>
    </citation>
    <scope>NUCLEOTIDE SEQUENCE [LARGE SCALE GENOMIC DNA]</scope>
    <source>
        <strain evidence="4">cv. G240</strain>
        <tissue evidence="3">Leaf</tissue>
    </source>
</reference>
<comment type="caution">
    <text evidence="3">The sequence shown here is derived from an EMBL/GenBank/DDBJ whole genome shotgun (WGS) entry which is preliminary data.</text>
</comment>
<dbReference type="AlphaFoldDB" id="A0A7J7I8H7"/>
<evidence type="ECO:0000259" key="2">
    <source>
        <dbReference type="Pfam" id="PF25210"/>
    </source>
</evidence>
<dbReference type="Pfam" id="PF25210">
    <property type="entry name" value="Kelch_FKB95"/>
    <property type="match status" value="1"/>
</dbReference>
<feature type="compositionally biased region" description="Basic residues" evidence="1">
    <location>
        <begin position="16"/>
        <end position="26"/>
    </location>
</feature>
<feature type="domain" description="FKB95-like N-terminal Kelch" evidence="2">
    <location>
        <begin position="132"/>
        <end position="375"/>
    </location>
</feature>
<gene>
    <name evidence="3" type="ORF">HYC85_002519</name>
</gene>
<keyword evidence="4" id="KW-1185">Reference proteome</keyword>
<organism evidence="3 4">
    <name type="scientific">Camellia sinensis</name>
    <name type="common">Tea plant</name>
    <name type="synonym">Thea sinensis</name>
    <dbReference type="NCBI Taxonomy" id="4442"/>
    <lineage>
        <taxon>Eukaryota</taxon>
        <taxon>Viridiplantae</taxon>
        <taxon>Streptophyta</taxon>
        <taxon>Embryophyta</taxon>
        <taxon>Tracheophyta</taxon>
        <taxon>Spermatophyta</taxon>
        <taxon>Magnoliopsida</taxon>
        <taxon>eudicotyledons</taxon>
        <taxon>Gunneridae</taxon>
        <taxon>Pentapetalae</taxon>
        <taxon>asterids</taxon>
        <taxon>Ericales</taxon>
        <taxon>Theaceae</taxon>
        <taxon>Camellia</taxon>
    </lineage>
</organism>
<dbReference type="SUPFAM" id="SSF117281">
    <property type="entry name" value="Kelch motif"/>
    <property type="match status" value="1"/>
</dbReference>
<dbReference type="EMBL" id="JACBKZ010000001">
    <property type="protein sequence ID" value="KAF5961310.1"/>
    <property type="molecule type" value="Genomic_DNA"/>
</dbReference>
<dbReference type="InterPro" id="IPR057499">
    <property type="entry name" value="Kelch_FKB95"/>
</dbReference>